<feature type="transmembrane region" description="Helical" evidence="11">
    <location>
        <begin position="297"/>
        <end position="317"/>
    </location>
</feature>
<dbReference type="GO" id="GO:0004984">
    <property type="term" value="F:olfactory receptor activity"/>
    <property type="evidence" value="ECO:0007669"/>
    <property type="project" value="InterPro"/>
</dbReference>
<evidence type="ECO:0000313" key="13">
    <source>
        <dbReference type="EMBL" id="KAF0886259.1"/>
    </source>
</evidence>
<keyword evidence="10" id="KW-0807">Transducer</keyword>
<dbReference type="GO" id="GO:0005886">
    <property type="term" value="C:plasma membrane"/>
    <property type="evidence" value="ECO:0007669"/>
    <property type="project" value="UniProtKB-SubCell"/>
</dbReference>
<evidence type="ECO:0000256" key="11">
    <source>
        <dbReference type="SAM" id="Phobius"/>
    </source>
</evidence>
<dbReference type="PRINTS" id="PR00237">
    <property type="entry name" value="GPCRRHODOPSN"/>
</dbReference>
<feature type="transmembrane region" description="Helical" evidence="11">
    <location>
        <begin position="123"/>
        <end position="145"/>
    </location>
</feature>
<dbReference type="CDD" id="cd15232">
    <property type="entry name" value="7tmA_OR13-like"/>
    <property type="match status" value="1"/>
</dbReference>
<dbReference type="PROSITE" id="PS50262">
    <property type="entry name" value="G_PROTEIN_RECEP_F1_2"/>
    <property type="match status" value="1"/>
</dbReference>
<evidence type="ECO:0000256" key="8">
    <source>
        <dbReference type="ARBA" id="ARBA00023136"/>
    </source>
</evidence>
<accession>A0A6G1BE56</accession>
<dbReference type="Pfam" id="PF13853">
    <property type="entry name" value="7tm_4"/>
    <property type="match status" value="1"/>
</dbReference>
<feature type="domain" description="G-protein coupled receptors family 1 profile" evidence="12">
    <location>
        <begin position="66"/>
        <end position="315"/>
    </location>
</feature>
<dbReference type="EMBL" id="VOAJ01000921">
    <property type="protein sequence ID" value="KAF0886259.1"/>
    <property type="molecule type" value="Genomic_DNA"/>
</dbReference>
<evidence type="ECO:0000313" key="14">
    <source>
        <dbReference type="Proteomes" id="UP000475037"/>
    </source>
</evidence>
<dbReference type="InterPro" id="IPR000276">
    <property type="entry name" value="GPCR_Rhodpsn"/>
</dbReference>
<keyword evidence="5" id="KW-0716">Sensory transduction</keyword>
<evidence type="ECO:0000256" key="10">
    <source>
        <dbReference type="ARBA" id="ARBA00023224"/>
    </source>
</evidence>
<evidence type="ECO:0000256" key="6">
    <source>
        <dbReference type="ARBA" id="ARBA00022989"/>
    </source>
</evidence>
<evidence type="ECO:0000256" key="9">
    <source>
        <dbReference type="ARBA" id="ARBA00023170"/>
    </source>
</evidence>
<keyword evidence="7" id="KW-0297">G-protein coupled receptor</keyword>
<dbReference type="InterPro" id="IPR000725">
    <property type="entry name" value="Olfact_rcpt"/>
</dbReference>
<dbReference type="PRINTS" id="PR00245">
    <property type="entry name" value="OLFACTORYR"/>
</dbReference>
<feature type="non-terminal residue" evidence="13">
    <location>
        <position position="334"/>
    </location>
</feature>
<feature type="transmembrane region" description="Helical" evidence="11">
    <location>
        <begin position="229"/>
        <end position="251"/>
    </location>
</feature>
<evidence type="ECO:0000256" key="3">
    <source>
        <dbReference type="ARBA" id="ARBA00022475"/>
    </source>
</evidence>
<comment type="function">
    <text evidence="1">Putative odorant or sperm cell receptor.</text>
</comment>
<feature type="transmembrane region" description="Helical" evidence="11">
    <location>
        <begin position="263"/>
        <end position="285"/>
    </location>
</feature>
<evidence type="ECO:0000259" key="12">
    <source>
        <dbReference type="PROSITE" id="PS50262"/>
    </source>
</evidence>
<dbReference type="GO" id="GO:0004930">
    <property type="term" value="F:G protein-coupled receptor activity"/>
    <property type="evidence" value="ECO:0007669"/>
    <property type="project" value="UniProtKB-KW"/>
</dbReference>
<feature type="transmembrane region" description="Helical" evidence="11">
    <location>
        <begin position="166"/>
        <end position="183"/>
    </location>
</feature>
<dbReference type="Proteomes" id="UP000475037">
    <property type="component" value="Unassembled WGS sequence"/>
</dbReference>
<protein>
    <submittedName>
        <fullName evidence="13">O13G1 protein</fullName>
    </submittedName>
</protein>
<feature type="transmembrane region" description="Helical" evidence="11">
    <location>
        <begin position="85"/>
        <end position="103"/>
    </location>
</feature>
<reference evidence="13 14" key="1">
    <citation type="submission" date="2019-11" db="EMBL/GenBank/DDBJ databases">
        <authorList>
            <person name="Yang C."/>
            <person name="Li F."/>
        </authorList>
    </citation>
    <scope>NUCLEOTIDE SEQUENCE [LARGE SCALE GENOMIC DNA]</scope>
    <source>
        <strain evidence="13">KB4526</strain>
        <tissue evidence="13">Muscle</tissue>
    </source>
</reference>
<dbReference type="SUPFAM" id="SSF81321">
    <property type="entry name" value="Family A G protein-coupled receptor-like"/>
    <property type="match status" value="1"/>
</dbReference>
<evidence type="ECO:0000256" key="2">
    <source>
        <dbReference type="ARBA" id="ARBA00004651"/>
    </source>
</evidence>
<dbReference type="PANTHER" id="PTHR26452">
    <property type="entry name" value="OLFACTORY RECEPTOR"/>
    <property type="match status" value="1"/>
</dbReference>
<evidence type="ECO:0000256" key="1">
    <source>
        <dbReference type="ARBA" id="ARBA00003929"/>
    </source>
</evidence>
<keyword evidence="5" id="KW-0552">Olfaction</keyword>
<comment type="subcellular location">
    <subcellularLocation>
        <location evidence="2">Cell membrane</location>
        <topology evidence="2">Multi-pass membrane protein</topology>
    </subcellularLocation>
</comment>
<keyword evidence="4 11" id="KW-0812">Transmembrane</keyword>
<sequence>RTHTHITHQPHHFNSLLFTHCSVCHQSTMNNSIVTEFMILGLTQNSELQGVLFIVFLCMYLVAFFGNGLIIIAIIYNITLHTPMYVFLLALAIVDIICTTSIIPKMLETMLTSEKSISYGSCMSQLFFFTWSLGAEMVLFTTMAYDRYVAICFPLRYSTIMNHHMCVALLSIAMAIAVTNSWVHTGLILNLTFCGPNNIDHFFCEIPPLLSLSCSPVRINEVMVYVADISLAIGDFSLTCMSYGFIIAAILRIRTAEGKRKAFSTCSSHLIVVSLYYSPVIYTYIRPASSYSFERDKVIAALYTLVTPTLNPIVYSFRNKEMQTGIQKVFAFLK</sequence>
<feature type="transmembrane region" description="Helical" evidence="11">
    <location>
        <begin position="51"/>
        <end position="78"/>
    </location>
</feature>
<evidence type="ECO:0000256" key="7">
    <source>
        <dbReference type="ARBA" id="ARBA00023040"/>
    </source>
</evidence>
<dbReference type="InterPro" id="IPR050516">
    <property type="entry name" value="Olfactory_GPCR"/>
</dbReference>
<keyword evidence="9" id="KW-0675">Receptor</keyword>
<dbReference type="FunFam" id="1.20.1070.10:FF:000015">
    <property type="entry name" value="Olfactory receptor"/>
    <property type="match status" value="1"/>
</dbReference>
<proteinExistence type="predicted"/>
<keyword evidence="8 11" id="KW-0472">Membrane</keyword>
<keyword evidence="3" id="KW-1003">Cell membrane</keyword>
<keyword evidence="6 11" id="KW-1133">Transmembrane helix</keyword>
<dbReference type="Gene3D" id="1.20.1070.10">
    <property type="entry name" value="Rhodopsin 7-helix transmembrane proteins"/>
    <property type="match status" value="1"/>
</dbReference>
<dbReference type="InterPro" id="IPR017452">
    <property type="entry name" value="GPCR_Rhodpsn_7TM"/>
</dbReference>
<keyword evidence="14" id="KW-1185">Reference proteome</keyword>
<gene>
    <name evidence="13" type="primary">Or13g1</name>
    <name evidence="13" type="ORF">FOF47_R21368</name>
</gene>
<name>A0A6G1BE56_CROCR</name>
<feature type="non-terminal residue" evidence="13">
    <location>
        <position position="1"/>
    </location>
</feature>
<dbReference type="AlphaFoldDB" id="A0A6G1BE56"/>
<comment type="caution">
    <text evidence="13">The sequence shown here is derived from an EMBL/GenBank/DDBJ whole genome shotgun (WGS) entry which is preliminary data.</text>
</comment>
<organism evidence="13 14">
    <name type="scientific">Crocuta crocuta</name>
    <name type="common">Spotted hyena</name>
    <dbReference type="NCBI Taxonomy" id="9678"/>
    <lineage>
        <taxon>Eukaryota</taxon>
        <taxon>Metazoa</taxon>
        <taxon>Chordata</taxon>
        <taxon>Craniata</taxon>
        <taxon>Vertebrata</taxon>
        <taxon>Euteleostomi</taxon>
        <taxon>Mammalia</taxon>
        <taxon>Eutheria</taxon>
        <taxon>Laurasiatheria</taxon>
        <taxon>Carnivora</taxon>
        <taxon>Feliformia</taxon>
        <taxon>Hyaenidae</taxon>
        <taxon>Crocuta</taxon>
    </lineage>
</organism>
<evidence type="ECO:0000256" key="4">
    <source>
        <dbReference type="ARBA" id="ARBA00022692"/>
    </source>
</evidence>
<evidence type="ECO:0000256" key="5">
    <source>
        <dbReference type="ARBA" id="ARBA00022725"/>
    </source>
</evidence>